<reference evidence="1" key="1">
    <citation type="journal article" date="2020" name="Stud. Mycol.">
        <title>101 Dothideomycetes genomes: a test case for predicting lifestyles and emergence of pathogens.</title>
        <authorList>
            <person name="Haridas S."/>
            <person name="Albert R."/>
            <person name="Binder M."/>
            <person name="Bloem J."/>
            <person name="Labutti K."/>
            <person name="Salamov A."/>
            <person name="Andreopoulos B."/>
            <person name="Baker S."/>
            <person name="Barry K."/>
            <person name="Bills G."/>
            <person name="Bluhm B."/>
            <person name="Cannon C."/>
            <person name="Castanera R."/>
            <person name="Culley D."/>
            <person name="Daum C."/>
            <person name="Ezra D."/>
            <person name="Gonzalez J."/>
            <person name="Henrissat B."/>
            <person name="Kuo A."/>
            <person name="Liang C."/>
            <person name="Lipzen A."/>
            <person name="Lutzoni F."/>
            <person name="Magnuson J."/>
            <person name="Mondo S."/>
            <person name="Nolan M."/>
            <person name="Ohm R."/>
            <person name="Pangilinan J."/>
            <person name="Park H.-J."/>
            <person name="Ramirez L."/>
            <person name="Alfaro M."/>
            <person name="Sun H."/>
            <person name="Tritt A."/>
            <person name="Yoshinaga Y."/>
            <person name="Zwiers L.-H."/>
            <person name="Turgeon B."/>
            <person name="Goodwin S."/>
            <person name="Spatafora J."/>
            <person name="Crous P."/>
            <person name="Grigoriev I."/>
        </authorList>
    </citation>
    <scope>NUCLEOTIDE SEQUENCE</scope>
    <source>
        <strain evidence="1">CBS 207.26</strain>
    </source>
</reference>
<proteinExistence type="predicted"/>
<protein>
    <submittedName>
        <fullName evidence="1">Uncharacterized protein</fullName>
    </submittedName>
</protein>
<dbReference type="EMBL" id="ML994722">
    <property type="protein sequence ID" value="KAF2175861.1"/>
    <property type="molecule type" value="Genomic_DNA"/>
</dbReference>
<organism evidence="1 2">
    <name type="scientific">Zopfia rhizophila CBS 207.26</name>
    <dbReference type="NCBI Taxonomy" id="1314779"/>
    <lineage>
        <taxon>Eukaryota</taxon>
        <taxon>Fungi</taxon>
        <taxon>Dikarya</taxon>
        <taxon>Ascomycota</taxon>
        <taxon>Pezizomycotina</taxon>
        <taxon>Dothideomycetes</taxon>
        <taxon>Dothideomycetes incertae sedis</taxon>
        <taxon>Zopfiaceae</taxon>
        <taxon>Zopfia</taxon>
    </lineage>
</organism>
<gene>
    <name evidence="1" type="ORF">K469DRAFT_52208</name>
</gene>
<evidence type="ECO:0000313" key="2">
    <source>
        <dbReference type="Proteomes" id="UP000800200"/>
    </source>
</evidence>
<dbReference type="Proteomes" id="UP000800200">
    <property type="component" value="Unassembled WGS sequence"/>
</dbReference>
<dbReference type="AlphaFoldDB" id="A0A6A6D8Q5"/>
<name>A0A6A6D8Q5_9PEZI</name>
<sequence>MFGQVFETLPTTHPGYLPPNPHAEYSYNPSPVTMEQPVGHDIVLHRCSEDNGCLEFRLKRFPKHIRGGIIIEIELVEGTD</sequence>
<accession>A0A6A6D8Q5</accession>
<keyword evidence="2" id="KW-1185">Reference proteome</keyword>
<evidence type="ECO:0000313" key="1">
    <source>
        <dbReference type="EMBL" id="KAF2175861.1"/>
    </source>
</evidence>